<dbReference type="Proteomes" id="UP001302349">
    <property type="component" value="Chromosome"/>
</dbReference>
<keyword evidence="4" id="KW-1185">Reference proteome</keyword>
<proteinExistence type="predicted"/>
<dbReference type="EMBL" id="CP136051">
    <property type="protein sequence ID" value="WOK07174.1"/>
    <property type="molecule type" value="Genomic_DNA"/>
</dbReference>
<reference evidence="3 4" key="1">
    <citation type="journal article" date="2023" name="Microbiol. Resour. Announc.">
        <title>Complete Genome Sequence of Imperialibacter roseus strain P4T.</title>
        <authorList>
            <person name="Tizabi D.R."/>
            <person name="Bachvaroff T."/>
            <person name="Hill R.T."/>
        </authorList>
    </citation>
    <scope>NUCLEOTIDE SEQUENCE [LARGE SCALE GENOMIC DNA]</scope>
    <source>
        <strain evidence="3 4">P4T</strain>
    </source>
</reference>
<feature type="transmembrane region" description="Helical" evidence="1">
    <location>
        <begin position="9"/>
        <end position="28"/>
    </location>
</feature>
<gene>
    <name evidence="3" type="ORF">RT717_00880</name>
</gene>
<dbReference type="InterPro" id="IPR058058">
    <property type="entry name" value="CBU_0592-like"/>
</dbReference>
<dbReference type="RefSeq" id="WP_317489860.1">
    <property type="nucleotide sequence ID" value="NZ_CP136051.1"/>
</dbReference>
<keyword evidence="1" id="KW-1133">Transmembrane helix</keyword>
<evidence type="ECO:0000313" key="4">
    <source>
        <dbReference type="Proteomes" id="UP001302349"/>
    </source>
</evidence>
<protein>
    <recommendedName>
        <fullName evidence="2">CBU-0592-like domain-containing protein</fullName>
    </recommendedName>
</protein>
<organism evidence="3 4">
    <name type="scientific">Imperialibacter roseus</name>
    <dbReference type="NCBI Taxonomy" id="1324217"/>
    <lineage>
        <taxon>Bacteria</taxon>
        <taxon>Pseudomonadati</taxon>
        <taxon>Bacteroidota</taxon>
        <taxon>Cytophagia</taxon>
        <taxon>Cytophagales</taxon>
        <taxon>Flammeovirgaceae</taxon>
        <taxon>Imperialibacter</taxon>
    </lineage>
</organism>
<dbReference type="NCBIfam" id="NF047864">
    <property type="entry name" value="CBU_0592_membra"/>
    <property type="match status" value="1"/>
</dbReference>
<sequence>MKNILIEGLGWVGAVLLLAGFALTSYGFLEGVSFEFQLLNLLGSGLLAVYTYIKKAYPNTVLNIIWIAISVVAIINIFI</sequence>
<evidence type="ECO:0000259" key="2">
    <source>
        <dbReference type="Pfam" id="PF26604"/>
    </source>
</evidence>
<name>A0ABZ0IQA6_9BACT</name>
<keyword evidence="1" id="KW-0472">Membrane</keyword>
<evidence type="ECO:0000256" key="1">
    <source>
        <dbReference type="SAM" id="Phobius"/>
    </source>
</evidence>
<feature type="domain" description="CBU-0592-like" evidence="2">
    <location>
        <begin position="8"/>
        <end position="78"/>
    </location>
</feature>
<keyword evidence="1" id="KW-0812">Transmembrane</keyword>
<evidence type="ECO:0000313" key="3">
    <source>
        <dbReference type="EMBL" id="WOK07174.1"/>
    </source>
</evidence>
<feature type="transmembrane region" description="Helical" evidence="1">
    <location>
        <begin position="60"/>
        <end position="78"/>
    </location>
</feature>
<dbReference type="Pfam" id="PF26604">
    <property type="entry name" value="CBU_0592"/>
    <property type="match status" value="1"/>
</dbReference>
<accession>A0ABZ0IQA6</accession>